<name>A0A828PGC7_ACTPL</name>
<evidence type="ECO:0000313" key="1">
    <source>
        <dbReference type="EMBL" id="EFM91145.1"/>
    </source>
</evidence>
<reference evidence="1 2" key="1">
    <citation type="journal article" date="2010" name="J. Bacteriol.">
        <title>Comparative genomic characterization of Actinobacillus pleuropneumoniae.</title>
        <authorList>
            <person name="Xu Z."/>
            <person name="Chen X."/>
            <person name="Li L."/>
            <person name="Li T."/>
            <person name="Wang S."/>
            <person name="Chen H."/>
            <person name="Zhou R."/>
        </authorList>
    </citation>
    <scope>NUCLEOTIDE SEQUENCE [LARGE SCALE GENOMIC DNA]</scope>
    <source>
        <strain evidence="1 2">Femo</strain>
    </source>
</reference>
<evidence type="ECO:0000313" key="2">
    <source>
        <dbReference type="Proteomes" id="UP000005341"/>
    </source>
</evidence>
<protein>
    <submittedName>
        <fullName evidence="1">Uncharacterized protein</fullName>
    </submittedName>
</protein>
<gene>
    <name evidence="1" type="ORF">appser6_19180</name>
</gene>
<dbReference type="EMBL" id="ADOG01000037">
    <property type="protein sequence ID" value="EFM91145.1"/>
    <property type="molecule type" value="Genomic_DNA"/>
</dbReference>
<dbReference type="AlphaFoldDB" id="A0A828PGC7"/>
<accession>A0A828PGC7</accession>
<organism evidence="1 2">
    <name type="scientific">Actinobacillus pleuropneumoniae serovar 6 str. Femo</name>
    <dbReference type="NCBI Taxonomy" id="754256"/>
    <lineage>
        <taxon>Bacteria</taxon>
        <taxon>Pseudomonadati</taxon>
        <taxon>Pseudomonadota</taxon>
        <taxon>Gammaproteobacteria</taxon>
        <taxon>Pasteurellales</taxon>
        <taxon>Pasteurellaceae</taxon>
        <taxon>Actinobacillus</taxon>
    </lineage>
</organism>
<sequence>MQNFYEIRPLICGKMALLYKKFAFLVGKNPLKTLIRFAFLKCQDVKTERIG</sequence>
<proteinExistence type="predicted"/>
<comment type="caution">
    <text evidence="1">The sequence shown here is derived from an EMBL/GenBank/DDBJ whole genome shotgun (WGS) entry which is preliminary data.</text>
</comment>
<dbReference type="Proteomes" id="UP000005341">
    <property type="component" value="Unassembled WGS sequence"/>
</dbReference>